<gene>
    <name evidence="1" type="ORF">SERN_1261</name>
</gene>
<keyword evidence="2" id="KW-1185">Reference proteome</keyword>
<organism evidence="1 2">
    <name type="scientific">Serinibacter arcticus</name>
    <dbReference type="NCBI Taxonomy" id="1655435"/>
    <lineage>
        <taxon>Bacteria</taxon>
        <taxon>Bacillati</taxon>
        <taxon>Actinomycetota</taxon>
        <taxon>Actinomycetes</taxon>
        <taxon>Micrococcales</taxon>
        <taxon>Beutenbergiaceae</taxon>
        <taxon>Serinibacter</taxon>
    </lineage>
</organism>
<dbReference type="Proteomes" id="UP000297318">
    <property type="component" value="Unassembled WGS sequence"/>
</dbReference>
<dbReference type="AlphaFoldDB" id="A0A4Z1E699"/>
<evidence type="ECO:0000313" key="1">
    <source>
        <dbReference type="EMBL" id="TGO05257.1"/>
    </source>
</evidence>
<comment type="caution">
    <text evidence="1">The sequence shown here is derived from an EMBL/GenBank/DDBJ whole genome shotgun (WGS) entry which is preliminary data.</text>
</comment>
<protein>
    <recommendedName>
        <fullName evidence="3">Aminoglycoside phosphotransferase domain-containing protein</fullName>
    </recommendedName>
</protein>
<reference evidence="1 2" key="1">
    <citation type="submission" date="2018-11" db="EMBL/GenBank/DDBJ databases">
        <title>Complete genome sequencing of the Actinobacteria Serinibacter sp. K3-2.</title>
        <authorList>
            <person name="Rakitin A.L."/>
            <person name="Beletsky A.V."/>
            <person name="Mardanov A.V."/>
            <person name="Ravin N.V."/>
            <person name="Gromova A.S."/>
            <person name="Filippova S.N."/>
            <person name="Gal'Chenko V.F."/>
        </authorList>
    </citation>
    <scope>NUCLEOTIDE SEQUENCE [LARGE SCALE GENOMIC DNA]</scope>
    <source>
        <strain evidence="1 2">K3-2</strain>
    </source>
</reference>
<evidence type="ECO:0000313" key="2">
    <source>
        <dbReference type="Proteomes" id="UP000297318"/>
    </source>
</evidence>
<dbReference type="InterPro" id="IPR011009">
    <property type="entry name" value="Kinase-like_dom_sf"/>
</dbReference>
<evidence type="ECO:0008006" key="3">
    <source>
        <dbReference type="Google" id="ProtNLM"/>
    </source>
</evidence>
<sequence>MDELARTALATLLREEPTDVVELGGSQRSIVVRVTLADGGTVVAKQFLGDAAETSYRRERAGLRHLPRTPSLLECDPDARLIVMTDVGTDDTLADLLLGSDRDTAWASAISWAGALGDVVGQTVNQLDDVRADLDGAPVYDPTLSLREGAQALADLAGIDVAVLAEDLDRIDALLGMVGAEVAWPSDTCPDNAVQTSTGWTFLDLEGTDVAHAALVAAYPAMPFATCWCVFDPPQDLTEQMLAAFTLSLSGHAPHITDRAEWRTEVEVASAVWILAATAWLLPNARTNDGPLGPEGSRSPTRRQLLRSRWRWLAQRLHRSMPALAAAGADAVLWAEREWADEPGIGPFPAFAEREAGEIPEHE</sequence>
<dbReference type="RefSeq" id="WP_135849289.1">
    <property type="nucleotide sequence ID" value="NZ_RHPJ01000002.1"/>
</dbReference>
<accession>A0A4Z1E699</accession>
<dbReference type="OrthoDB" id="115252at2"/>
<name>A0A4Z1E699_9MICO</name>
<dbReference type="Gene3D" id="3.30.200.20">
    <property type="entry name" value="Phosphorylase Kinase, domain 1"/>
    <property type="match status" value="1"/>
</dbReference>
<dbReference type="SUPFAM" id="SSF56112">
    <property type="entry name" value="Protein kinase-like (PK-like)"/>
    <property type="match status" value="1"/>
</dbReference>
<dbReference type="EMBL" id="RHPJ01000002">
    <property type="protein sequence ID" value="TGO05257.1"/>
    <property type="molecule type" value="Genomic_DNA"/>
</dbReference>
<proteinExistence type="predicted"/>